<name>A0A2N3XZ58_SACSN</name>
<accession>A0A2N3XZ58</accession>
<dbReference type="STRING" id="994479.GCA_000194155_03487"/>
<dbReference type="OrthoDB" id="3629590at2"/>
<dbReference type="Proteomes" id="UP000233786">
    <property type="component" value="Unassembled WGS sequence"/>
</dbReference>
<comment type="caution">
    <text evidence="1">The sequence shown here is derived from an EMBL/GenBank/DDBJ whole genome shotgun (WGS) entry which is preliminary data.</text>
</comment>
<sequence length="72" mass="8047">MKIRLTGTRSENQITTAALAELLPTITAPVQYRIREISDFYPNRSNSELGRVYVDLDIAGSVPDGPLSIERR</sequence>
<reference evidence="1" key="1">
    <citation type="submission" date="2017-12" db="EMBL/GenBank/DDBJ databases">
        <title>Sequencing the genomes of 1000 Actinobacteria strains.</title>
        <authorList>
            <person name="Klenk H.-P."/>
        </authorList>
    </citation>
    <scope>NUCLEOTIDE SEQUENCE [LARGE SCALE GENOMIC DNA]</scope>
    <source>
        <strain evidence="1">DSM 44228</strain>
    </source>
</reference>
<dbReference type="RefSeq" id="WP_010696569.1">
    <property type="nucleotide sequence ID" value="NZ_CP061007.1"/>
</dbReference>
<organism evidence="1 2">
    <name type="scientific">Saccharopolyspora spinosa</name>
    <dbReference type="NCBI Taxonomy" id="60894"/>
    <lineage>
        <taxon>Bacteria</taxon>
        <taxon>Bacillati</taxon>
        <taxon>Actinomycetota</taxon>
        <taxon>Actinomycetes</taxon>
        <taxon>Pseudonocardiales</taxon>
        <taxon>Pseudonocardiaceae</taxon>
        <taxon>Saccharopolyspora</taxon>
    </lineage>
</organism>
<gene>
    <name evidence="1" type="ORF">A8926_3730</name>
</gene>
<dbReference type="EMBL" id="PJNB01000001">
    <property type="protein sequence ID" value="PKW15948.1"/>
    <property type="molecule type" value="Genomic_DNA"/>
</dbReference>
<protein>
    <submittedName>
        <fullName evidence="1">Uncharacterized protein</fullName>
    </submittedName>
</protein>
<dbReference type="AlphaFoldDB" id="A0A2N3XZ58"/>
<evidence type="ECO:0000313" key="2">
    <source>
        <dbReference type="Proteomes" id="UP000233786"/>
    </source>
</evidence>
<proteinExistence type="predicted"/>
<keyword evidence="2" id="KW-1185">Reference proteome</keyword>
<evidence type="ECO:0000313" key="1">
    <source>
        <dbReference type="EMBL" id="PKW15948.1"/>
    </source>
</evidence>